<organism evidence="1 2">
    <name type="scientific">Thelohanellus kitauei</name>
    <name type="common">Myxosporean</name>
    <dbReference type="NCBI Taxonomy" id="669202"/>
    <lineage>
        <taxon>Eukaryota</taxon>
        <taxon>Metazoa</taxon>
        <taxon>Cnidaria</taxon>
        <taxon>Myxozoa</taxon>
        <taxon>Myxosporea</taxon>
        <taxon>Bivalvulida</taxon>
        <taxon>Platysporina</taxon>
        <taxon>Myxobolidae</taxon>
        <taxon>Thelohanellus</taxon>
    </lineage>
</organism>
<name>A0A0C2J7Z7_THEKT</name>
<keyword evidence="2" id="KW-1185">Reference proteome</keyword>
<dbReference type="EMBL" id="JWZT01003944">
    <property type="protein sequence ID" value="KII65223.1"/>
    <property type="molecule type" value="Genomic_DNA"/>
</dbReference>
<sequence length="105" mass="11817">MDPRQNIEVDFSSELSSIKADTIVLTDILFKGYLSLWIASLMTHPRTKASPQFVLVDTTPTNSAIFILRPEILECQLTISIESMISRPNLQASYEDKGPSSWKNN</sequence>
<protein>
    <submittedName>
        <fullName evidence="1">Uncharacterized protein</fullName>
    </submittedName>
</protein>
<comment type="caution">
    <text evidence="1">The sequence shown here is derived from an EMBL/GenBank/DDBJ whole genome shotgun (WGS) entry which is preliminary data.</text>
</comment>
<reference evidence="1 2" key="1">
    <citation type="journal article" date="2014" name="Genome Biol. Evol.">
        <title>The genome of the myxosporean Thelohanellus kitauei shows adaptations to nutrient acquisition within its fish host.</title>
        <authorList>
            <person name="Yang Y."/>
            <person name="Xiong J."/>
            <person name="Zhou Z."/>
            <person name="Huo F."/>
            <person name="Miao W."/>
            <person name="Ran C."/>
            <person name="Liu Y."/>
            <person name="Zhang J."/>
            <person name="Feng J."/>
            <person name="Wang M."/>
            <person name="Wang M."/>
            <person name="Wang L."/>
            <person name="Yao B."/>
        </authorList>
    </citation>
    <scope>NUCLEOTIDE SEQUENCE [LARGE SCALE GENOMIC DNA]</scope>
    <source>
        <strain evidence="1">Wuqing</strain>
    </source>
</reference>
<dbReference type="AlphaFoldDB" id="A0A0C2J7Z7"/>
<accession>A0A0C2J7Z7</accession>
<evidence type="ECO:0000313" key="1">
    <source>
        <dbReference type="EMBL" id="KII65223.1"/>
    </source>
</evidence>
<evidence type="ECO:0000313" key="2">
    <source>
        <dbReference type="Proteomes" id="UP000031668"/>
    </source>
</evidence>
<gene>
    <name evidence="1" type="ORF">RF11_13228</name>
</gene>
<dbReference type="Proteomes" id="UP000031668">
    <property type="component" value="Unassembled WGS sequence"/>
</dbReference>
<proteinExistence type="predicted"/>